<organism evidence="9 10">
    <name type="scientific">Ferrimonas lipolytica</name>
    <dbReference type="NCBI Taxonomy" id="2724191"/>
    <lineage>
        <taxon>Bacteria</taxon>
        <taxon>Pseudomonadati</taxon>
        <taxon>Pseudomonadota</taxon>
        <taxon>Gammaproteobacteria</taxon>
        <taxon>Alteromonadales</taxon>
        <taxon>Ferrimonadaceae</taxon>
        <taxon>Ferrimonas</taxon>
    </lineage>
</organism>
<evidence type="ECO:0000256" key="1">
    <source>
        <dbReference type="ARBA" id="ARBA00022503"/>
    </source>
</evidence>
<comment type="cofactor">
    <cofactor evidence="5">
        <name>Zn(2+)</name>
        <dbReference type="ChEBI" id="CHEBI:29105"/>
    </cofactor>
    <text evidence="5">Binds 1 zinc ion per subunit.</text>
</comment>
<feature type="binding site" evidence="5">
    <location>
        <position position="152"/>
    </location>
    <ligand>
        <name>Zn(2+)</name>
        <dbReference type="ChEBI" id="CHEBI:29105"/>
    </ligand>
</feature>
<feature type="binding site" evidence="5">
    <location>
        <position position="60"/>
    </location>
    <ligand>
        <name>Zn(2+)</name>
        <dbReference type="ChEBI" id="CHEBI:29105"/>
    </ligand>
</feature>
<dbReference type="NCBIfam" id="TIGR03242">
    <property type="entry name" value="arg_catab_astE"/>
    <property type="match status" value="1"/>
</dbReference>
<evidence type="ECO:0000256" key="2">
    <source>
        <dbReference type="ARBA" id="ARBA00022723"/>
    </source>
</evidence>
<dbReference type="GO" id="GO:0008270">
    <property type="term" value="F:zinc ion binding"/>
    <property type="evidence" value="ECO:0007669"/>
    <property type="project" value="UniProtKB-UniRule"/>
</dbReference>
<dbReference type="GO" id="GO:0019545">
    <property type="term" value="P:L-arginine catabolic process to succinate"/>
    <property type="evidence" value="ECO:0007669"/>
    <property type="project" value="UniProtKB-UniRule"/>
</dbReference>
<evidence type="ECO:0000256" key="5">
    <source>
        <dbReference type="HAMAP-Rule" id="MF_00767"/>
    </source>
</evidence>
<dbReference type="UniPathway" id="UPA00185">
    <property type="reaction ID" value="UER00283"/>
</dbReference>
<dbReference type="InterPro" id="IPR050178">
    <property type="entry name" value="AspA/AstE_fam"/>
</dbReference>
<dbReference type="InterPro" id="IPR055438">
    <property type="entry name" value="AstE_AspA_cat"/>
</dbReference>
<keyword evidence="10" id="KW-1185">Reference proteome</keyword>
<evidence type="ECO:0000313" key="10">
    <source>
        <dbReference type="Proteomes" id="UP000501602"/>
    </source>
</evidence>
<name>A0A6H1UEE3_9GAMM</name>
<proteinExistence type="inferred from homology"/>
<evidence type="ECO:0000256" key="6">
    <source>
        <dbReference type="NCBIfam" id="TIGR03242"/>
    </source>
</evidence>
<dbReference type="AlphaFoldDB" id="A0A6H1UEE3"/>
<comment type="function">
    <text evidence="5">Transforms N(2)-succinylglutamate into succinate and glutamate.</text>
</comment>
<evidence type="ECO:0000256" key="3">
    <source>
        <dbReference type="ARBA" id="ARBA00022801"/>
    </source>
</evidence>
<dbReference type="SUPFAM" id="SSF53187">
    <property type="entry name" value="Zn-dependent exopeptidases"/>
    <property type="match status" value="1"/>
</dbReference>
<feature type="binding site" evidence="5">
    <location>
        <position position="63"/>
    </location>
    <ligand>
        <name>Zn(2+)</name>
        <dbReference type="ChEBI" id="CHEBI:29105"/>
    </ligand>
</feature>
<keyword evidence="3 5" id="KW-0378">Hydrolase</keyword>
<dbReference type="EC" id="3.5.1.96" evidence="5 6"/>
<dbReference type="RefSeq" id="WP_168659422.1">
    <property type="nucleotide sequence ID" value="NZ_CP051180.1"/>
</dbReference>
<evidence type="ECO:0000256" key="4">
    <source>
        <dbReference type="ARBA" id="ARBA00022833"/>
    </source>
</evidence>
<sequence length="335" mass="37313">MLQQHHDLLSHTLKYPSNLPQQEQFELAGGVEVSLTDVGILRFEPPQPDAADIVLSAGVHGNETGPIELLNRLVQELLAGTLNCRNRLLILLGNPPAMVVGKRELEHNMNRLFSGNHSNYQGDEAQRAKRLELAVTEFFQQRDGQRYHYDLHTAIRDSKREKFAIYPFRHGKPWKRQQLAFLANGGIDTALLIHSPQTTFSYFSSNQFGADAFTVELGKVRPFGHNDSQSVAQIESQLRRLISAEPVLIDAAAPLTVFDVAQEINKQSDAFTLNFADDAANFTEYQRGDLLAQDGEVEYRAKADGEAIVFPNAKVALGQRALLTVLPVGAEQPFE</sequence>
<evidence type="ECO:0000313" key="9">
    <source>
        <dbReference type="EMBL" id="QIZ76162.1"/>
    </source>
</evidence>
<comment type="similarity">
    <text evidence="5">Belongs to the AspA/AstE family. Succinylglutamate desuccinylase subfamily.</text>
</comment>
<feature type="domain" description="Succinylglutamate desuccinylase/Aspartoacylase catalytic" evidence="8">
    <location>
        <begin position="51"/>
        <end position="242"/>
    </location>
</feature>
<dbReference type="PANTHER" id="PTHR15162">
    <property type="entry name" value="ASPARTOACYLASE"/>
    <property type="match status" value="1"/>
</dbReference>
<reference evidence="9 10" key="1">
    <citation type="submission" date="2020-04" db="EMBL/GenBank/DDBJ databases">
        <title>Ferrimonas sp. S7 isolated from sea water.</title>
        <authorList>
            <person name="Bae S.S."/>
            <person name="Baek K."/>
        </authorList>
    </citation>
    <scope>NUCLEOTIDE SEQUENCE [LARGE SCALE GENOMIC DNA]</scope>
    <source>
        <strain evidence="9 10">S7</strain>
    </source>
</reference>
<dbReference type="Gene3D" id="3.40.630.10">
    <property type="entry name" value="Zn peptidases"/>
    <property type="match status" value="1"/>
</dbReference>
<comment type="catalytic activity">
    <reaction evidence="5">
        <text>N-succinyl-L-glutamate + H2O = L-glutamate + succinate</text>
        <dbReference type="Rhea" id="RHEA:15169"/>
        <dbReference type="ChEBI" id="CHEBI:15377"/>
        <dbReference type="ChEBI" id="CHEBI:29985"/>
        <dbReference type="ChEBI" id="CHEBI:30031"/>
        <dbReference type="ChEBI" id="CHEBI:58763"/>
        <dbReference type="EC" id="3.5.1.96"/>
    </reaction>
</comment>
<dbReference type="NCBIfam" id="NF003706">
    <property type="entry name" value="PRK05324.1"/>
    <property type="match status" value="1"/>
</dbReference>
<dbReference type="Proteomes" id="UP000501602">
    <property type="component" value="Chromosome"/>
</dbReference>
<keyword evidence="1 5" id="KW-0056">Arginine metabolism</keyword>
<dbReference type="HAMAP" id="MF_00767">
    <property type="entry name" value="Arg_catab_AstE"/>
    <property type="match status" value="1"/>
</dbReference>
<evidence type="ECO:0000259" key="7">
    <source>
        <dbReference type="Pfam" id="PF04952"/>
    </source>
</evidence>
<dbReference type="PANTHER" id="PTHR15162:SF7">
    <property type="entry name" value="SUCCINYLGLUTAMATE DESUCCINYLASE"/>
    <property type="match status" value="1"/>
</dbReference>
<dbReference type="Pfam" id="PF04952">
    <property type="entry name" value="AstE_AspA_hybrid"/>
    <property type="match status" value="1"/>
</dbReference>
<gene>
    <name evidence="5 9" type="primary">astE</name>
    <name evidence="9" type="ORF">HER31_04190</name>
</gene>
<dbReference type="KEGG" id="fes:HER31_04190"/>
<dbReference type="InterPro" id="IPR016681">
    <property type="entry name" value="SuccinylGlu_desuccinylase"/>
</dbReference>
<dbReference type="PIRSF" id="PIRSF017020">
    <property type="entry name" value="AstE"/>
    <property type="match status" value="1"/>
</dbReference>
<dbReference type="EMBL" id="CP051180">
    <property type="protein sequence ID" value="QIZ76162.1"/>
    <property type="molecule type" value="Genomic_DNA"/>
</dbReference>
<dbReference type="GO" id="GO:0019544">
    <property type="term" value="P:L-arginine catabolic process to L-glutamate"/>
    <property type="evidence" value="ECO:0007669"/>
    <property type="project" value="UniProtKB-UniRule"/>
</dbReference>
<feature type="domain" description="AstE/AspA barrel-sandwich hybrid" evidence="7">
    <location>
        <begin position="254"/>
        <end position="327"/>
    </location>
</feature>
<keyword evidence="2 5" id="KW-0479">Metal-binding</keyword>
<comment type="pathway">
    <text evidence="5">Amino-acid degradation; L-arginine degradation via AST pathway; L-glutamate and succinate from L-arginine: step 5/5.</text>
</comment>
<keyword evidence="4 5" id="KW-0862">Zinc</keyword>
<protein>
    <recommendedName>
        <fullName evidence="5 6">Succinylglutamate desuccinylase</fullName>
        <ecNumber evidence="5 6">3.5.1.96</ecNumber>
    </recommendedName>
</protein>
<evidence type="ECO:0000259" key="8">
    <source>
        <dbReference type="Pfam" id="PF24827"/>
    </source>
</evidence>
<feature type="active site" evidence="5">
    <location>
        <position position="216"/>
    </location>
</feature>
<dbReference type="GO" id="GO:0016788">
    <property type="term" value="F:hydrolase activity, acting on ester bonds"/>
    <property type="evidence" value="ECO:0007669"/>
    <property type="project" value="UniProtKB-UniRule"/>
</dbReference>
<accession>A0A6H1UEE3</accession>
<dbReference type="Pfam" id="PF24827">
    <property type="entry name" value="AstE_AspA_cat"/>
    <property type="match status" value="1"/>
</dbReference>
<dbReference type="GO" id="GO:0009017">
    <property type="term" value="F:succinylglutamate desuccinylase activity"/>
    <property type="evidence" value="ECO:0007669"/>
    <property type="project" value="UniProtKB-UniRule"/>
</dbReference>
<dbReference type="CDD" id="cd03855">
    <property type="entry name" value="M14_ASTE"/>
    <property type="match status" value="1"/>
</dbReference>
<dbReference type="InterPro" id="IPR007036">
    <property type="entry name" value="Aste_AspA_hybrid_dom"/>
</dbReference>